<proteinExistence type="predicted"/>
<reference evidence="1 2" key="1">
    <citation type="journal article" date="2019" name="Environ. Microbiol.">
        <title>At the nexus of three kingdoms: the genome of the mycorrhizal fungus Gigaspora margarita provides insights into plant, endobacterial and fungal interactions.</title>
        <authorList>
            <person name="Venice F."/>
            <person name="Ghignone S."/>
            <person name="Salvioli di Fossalunga A."/>
            <person name="Amselem J."/>
            <person name="Novero M."/>
            <person name="Xianan X."/>
            <person name="Sedzielewska Toro K."/>
            <person name="Morin E."/>
            <person name="Lipzen A."/>
            <person name="Grigoriev I.V."/>
            <person name="Henrissat B."/>
            <person name="Martin F.M."/>
            <person name="Bonfante P."/>
        </authorList>
    </citation>
    <scope>NUCLEOTIDE SEQUENCE [LARGE SCALE GENOMIC DNA]</scope>
    <source>
        <strain evidence="1 2">BEG34</strain>
    </source>
</reference>
<dbReference type="Proteomes" id="UP000439903">
    <property type="component" value="Unassembled WGS sequence"/>
</dbReference>
<comment type="caution">
    <text evidence="1">The sequence shown here is derived from an EMBL/GenBank/DDBJ whole genome shotgun (WGS) entry which is preliminary data.</text>
</comment>
<sequence>MELKGTNKTNTVGPCYKSENKVEKIKNIVLKVRTRLDQKDNKAYKVIEKATKMNYIYKVVGLGFESGMKVEKKTLIDYQELTKIDESRGMKLNMKKEILNSNDLEKVIMQY</sequence>
<keyword evidence="2" id="KW-1185">Reference proteome</keyword>
<accession>A0A8H4A2X3</accession>
<evidence type="ECO:0000313" key="2">
    <source>
        <dbReference type="Proteomes" id="UP000439903"/>
    </source>
</evidence>
<dbReference type="AlphaFoldDB" id="A0A8H4A2X3"/>
<protein>
    <submittedName>
        <fullName evidence="1">Uncharacterized protein</fullName>
    </submittedName>
</protein>
<organism evidence="1 2">
    <name type="scientific">Gigaspora margarita</name>
    <dbReference type="NCBI Taxonomy" id="4874"/>
    <lineage>
        <taxon>Eukaryota</taxon>
        <taxon>Fungi</taxon>
        <taxon>Fungi incertae sedis</taxon>
        <taxon>Mucoromycota</taxon>
        <taxon>Glomeromycotina</taxon>
        <taxon>Glomeromycetes</taxon>
        <taxon>Diversisporales</taxon>
        <taxon>Gigasporaceae</taxon>
        <taxon>Gigaspora</taxon>
    </lineage>
</organism>
<evidence type="ECO:0000313" key="1">
    <source>
        <dbReference type="EMBL" id="KAF0399026.1"/>
    </source>
</evidence>
<gene>
    <name evidence="1" type="ORF">F8M41_009777</name>
</gene>
<name>A0A8H4A2X3_GIGMA</name>
<dbReference type="OrthoDB" id="10645053at2759"/>
<dbReference type="EMBL" id="WTPW01002071">
    <property type="protein sequence ID" value="KAF0399026.1"/>
    <property type="molecule type" value="Genomic_DNA"/>
</dbReference>